<sequence>MAALYIKSLLPELAQHVTLGQAHLSPHKCATIDHAANLARRMYAGRHSSKECQALSSLQTGGNAGKVVKFAGSSSAGRAAGSSGGLSSSGKKNCFKCGFIP</sequence>
<dbReference type="OrthoDB" id="2288066at2759"/>
<keyword evidence="2" id="KW-1185">Reference proteome</keyword>
<evidence type="ECO:0000313" key="1">
    <source>
        <dbReference type="EMBL" id="KAG2216130.1"/>
    </source>
</evidence>
<protein>
    <submittedName>
        <fullName evidence="1">Uncharacterized protein</fullName>
    </submittedName>
</protein>
<reference evidence="1 2" key="1">
    <citation type="submission" date="2020-12" db="EMBL/GenBank/DDBJ databases">
        <title>Metabolic potential, ecology and presence of endohyphal bacteria is reflected in genomic diversity of Mucoromycotina.</title>
        <authorList>
            <person name="Muszewska A."/>
            <person name="Okrasinska A."/>
            <person name="Steczkiewicz K."/>
            <person name="Drgas O."/>
            <person name="Orlowska M."/>
            <person name="Perlinska-Lenart U."/>
            <person name="Aleksandrzak-Piekarczyk T."/>
            <person name="Szatraj K."/>
            <person name="Zielenkiewicz U."/>
            <person name="Pilsyk S."/>
            <person name="Malc E."/>
            <person name="Mieczkowski P."/>
            <person name="Kruszewska J.S."/>
            <person name="Biernat P."/>
            <person name="Pawlowska J."/>
        </authorList>
    </citation>
    <scope>NUCLEOTIDE SEQUENCE [LARGE SCALE GENOMIC DNA]</scope>
    <source>
        <strain evidence="1 2">CBS 142.35</strain>
    </source>
</reference>
<name>A0A8H7RSX2_9FUNG</name>
<proteinExistence type="predicted"/>
<dbReference type="Proteomes" id="UP000646827">
    <property type="component" value="Unassembled WGS sequence"/>
</dbReference>
<accession>A0A8H7RSX2</accession>
<evidence type="ECO:0000313" key="2">
    <source>
        <dbReference type="Proteomes" id="UP000646827"/>
    </source>
</evidence>
<organism evidence="1 2">
    <name type="scientific">Circinella minor</name>
    <dbReference type="NCBI Taxonomy" id="1195481"/>
    <lineage>
        <taxon>Eukaryota</taxon>
        <taxon>Fungi</taxon>
        <taxon>Fungi incertae sedis</taxon>
        <taxon>Mucoromycota</taxon>
        <taxon>Mucoromycotina</taxon>
        <taxon>Mucoromycetes</taxon>
        <taxon>Mucorales</taxon>
        <taxon>Lichtheimiaceae</taxon>
        <taxon>Circinella</taxon>
    </lineage>
</organism>
<comment type="caution">
    <text evidence="1">The sequence shown here is derived from an EMBL/GenBank/DDBJ whole genome shotgun (WGS) entry which is preliminary data.</text>
</comment>
<gene>
    <name evidence="1" type="ORF">INT45_001978</name>
</gene>
<dbReference type="AlphaFoldDB" id="A0A8H7RSX2"/>
<dbReference type="EMBL" id="JAEPRB010000452">
    <property type="protein sequence ID" value="KAG2216130.1"/>
    <property type="molecule type" value="Genomic_DNA"/>
</dbReference>